<dbReference type="InterPro" id="IPR050245">
    <property type="entry name" value="PrsA_foldase"/>
</dbReference>
<dbReference type="InterPro" id="IPR027304">
    <property type="entry name" value="Trigger_fact/SurA_dom_sf"/>
</dbReference>
<protein>
    <submittedName>
        <fullName evidence="4">PpiC-type peptidyl-prolyl cis-trans isomerase</fullName>
    </submittedName>
</protein>
<evidence type="ECO:0000259" key="3">
    <source>
        <dbReference type="PROSITE" id="PS50198"/>
    </source>
</evidence>
<evidence type="ECO:0000313" key="4">
    <source>
        <dbReference type="EMBL" id="ADH63859.1"/>
    </source>
</evidence>
<dbReference type="OrthoDB" id="14196at2"/>
<dbReference type="PROSITE" id="PS01096">
    <property type="entry name" value="PPIC_PPIASE_1"/>
    <property type="match status" value="1"/>
</dbReference>
<keyword evidence="1" id="KW-0697">Rotamase</keyword>
<dbReference type="Gene3D" id="3.10.50.40">
    <property type="match status" value="1"/>
</dbReference>
<dbReference type="KEGG" id="msv:Mesil_1985"/>
<sequence length="322" mass="35807">MLRLLLCLLVCFGLALAQQTQPQQVQPADDPVVAEVGGQALKKSYFDFEWSFFVKTSLQRQGMPATPESEAQFERFKPQFLGRLAKDYAVIKASERAGLAASKEAVENQVAEARKDFESDEAFNQALSQVGIASIDDYRMLVYEALTYNAYLEQLQEQVKPSESALRLIYGLSQAEFTTPETYCASHILVVSGDEAISLIRQLGQGADFATLAKQYSQDPGSKDNGGDLGCEPRGTYVAPFENAMIRLKAGQTSREPVRTEFGFHIIRLNKIEPSTVRPFDEVKSSIAERVVQRALEKLLDRIAQRVGITLYPERLGLPTQP</sequence>
<feature type="signal peptide" evidence="2">
    <location>
        <begin position="1"/>
        <end position="17"/>
    </location>
</feature>
<evidence type="ECO:0000256" key="1">
    <source>
        <dbReference type="PROSITE-ProRule" id="PRU00278"/>
    </source>
</evidence>
<dbReference type="EMBL" id="CP002042">
    <property type="protein sequence ID" value="ADH63859.1"/>
    <property type="molecule type" value="Genomic_DNA"/>
</dbReference>
<dbReference type="AlphaFoldDB" id="D7BH06"/>
<dbReference type="Pfam" id="PF00639">
    <property type="entry name" value="Rotamase"/>
    <property type="match status" value="1"/>
</dbReference>
<keyword evidence="1 4" id="KW-0413">Isomerase</keyword>
<dbReference type="InterPro" id="IPR000297">
    <property type="entry name" value="PPIase_PpiC"/>
</dbReference>
<dbReference type="eggNOG" id="COG0760">
    <property type="taxonomic scope" value="Bacteria"/>
</dbReference>
<feature type="domain" description="PpiC" evidence="3">
    <location>
        <begin position="180"/>
        <end position="271"/>
    </location>
</feature>
<evidence type="ECO:0000313" key="5">
    <source>
        <dbReference type="Proteomes" id="UP000001916"/>
    </source>
</evidence>
<dbReference type="PANTHER" id="PTHR47245:SF2">
    <property type="entry name" value="PEPTIDYL-PROLYL CIS-TRANS ISOMERASE HP_0175-RELATED"/>
    <property type="match status" value="1"/>
</dbReference>
<dbReference type="GO" id="GO:0003755">
    <property type="term" value="F:peptidyl-prolyl cis-trans isomerase activity"/>
    <property type="evidence" value="ECO:0007669"/>
    <property type="project" value="UniProtKB-KW"/>
</dbReference>
<dbReference type="STRING" id="526227.Mesil_1985"/>
<keyword evidence="2" id="KW-0732">Signal</keyword>
<dbReference type="SUPFAM" id="SSF54534">
    <property type="entry name" value="FKBP-like"/>
    <property type="match status" value="1"/>
</dbReference>
<dbReference type="PANTHER" id="PTHR47245">
    <property type="entry name" value="PEPTIDYLPROLYL ISOMERASE"/>
    <property type="match status" value="1"/>
</dbReference>
<name>D7BH06_ALLS1</name>
<dbReference type="Pfam" id="PF13624">
    <property type="entry name" value="SurA_N_3"/>
    <property type="match status" value="1"/>
</dbReference>
<dbReference type="Gene3D" id="1.10.4030.10">
    <property type="entry name" value="Porin chaperone SurA, peptide-binding domain"/>
    <property type="match status" value="1"/>
</dbReference>
<reference evidence="4 5" key="1">
    <citation type="journal article" date="2010" name="Stand. Genomic Sci.">
        <title>Complete genome sequence of Meiothermus silvanus type strain (VI-R2).</title>
        <authorList>
            <person name="Sikorski J."/>
            <person name="Tindall B.J."/>
            <person name="Lowry S."/>
            <person name="Lucas S."/>
            <person name="Nolan M."/>
            <person name="Copeland A."/>
            <person name="Glavina Del Rio T."/>
            <person name="Tice H."/>
            <person name="Cheng J.F."/>
            <person name="Han C."/>
            <person name="Pitluck S."/>
            <person name="Liolios K."/>
            <person name="Ivanova N."/>
            <person name="Mavromatis K."/>
            <person name="Mikhailova N."/>
            <person name="Pati A."/>
            <person name="Goodwin L."/>
            <person name="Chen A."/>
            <person name="Palaniappan K."/>
            <person name="Land M."/>
            <person name="Hauser L."/>
            <person name="Chang Y.J."/>
            <person name="Jeffries C.D."/>
            <person name="Rohde M."/>
            <person name="Goker M."/>
            <person name="Woyke T."/>
            <person name="Bristow J."/>
            <person name="Eisen J.A."/>
            <person name="Markowitz V."/>
            <person name="Hugenholtz P."/>
            <person name="Kyrpides N.C."/>
            <person name="Klenk H.P."/>
            <person name="Lapidus A."/>
        </authorList>
    </citation>
    <scope>NUCLEOTIDE SEQUENCE [LARGE SCALE GENOMIC DNA]</scope>
    <source>
        <strain evidence="5">ATCC 700542 / DSM 9946 / VI-R2</strain>
    </source>
</reference>
<dbReference type="SUPFAM" id="SSF109998">
    <property type="entry name" value="Triger factor/SurA peptide-binding domain-like"/>
    <property type="match status" value="1"/>
</dbReference>
<proteinExistence type="predicted"/>
<keyword evidence="5" id="KW-1185">Reference proteome</keyword>
<dbReference type="HOGENOM" id="CLU_034646_5_3_0"/>
<dbReference type="RefSeq" id="WP_013158412.1">
    <property type="nucleotide sequence ID" value="NC_014212.1"/>
</dbReference>
<organism evidence="4 5">
    <name type="scientific">Allomeiothermus silvanus (strain ATCC 700542 / DSM 9946 / NBRC 106475 / NCIMB 13440 / VI-R2)</name>
    <name type="common">Thermus silvanus</name>
    <dbReference type="NCBI Taxonomy" id="526227"/>
    <lineage>
        <taxon>Bacteria</taxon>
        <taxon>Thermotogati</taxon>
        <taxon>Deinococcota</taxon>
        <taxon>Deinococci</taxon>
        <taxon>Thermales</taxon>
        <taxon>Thermaceae</taxon>
        <taxon>Allomeiothermus</taxon>
    </lineage>
</organism>
<dbReference type="InterPro" id="IPR023058">
    <property type="entry name" value="PPIase_PpiC_CS"/>
</dbReference>
<dbReference type="PROSITE" id="PS50198">
    <property type="entry name" value="PPIC_PPIASE_2"/>
    <property type="match status" value="1"/>
</dbReference>
<feature type="chain" id="PRO_5007913248" evidence="2">
    <location>
        <begin position="18"/>
        <end position="322"/>
    </location>
</feature>
<dbReference type="InterPro" id="IPR046357">
    <property type="entry name" value="PPIase_dom_sf"/>
</dbReference>
<evidence type="ECO:0000256" key="2">
    <source>
        <dbReference type="SAM" id="SignalP"/>
    </source>
</evidence>
<accession>D7BH06</accession>
<dbReference type="Proteomes" id="UP000001916">
    <property type="component" value="Chromosome"/>
</dbReference>
<gene>
    <name evidence="4" type="ordered locus">Mesil_1985</name>
</gene>